<reference evidence="2" key="1">
    <citation type="submission" date="2020-10" db="EMBL/GenBank/DDBJ databases">
        <title>Genome-based taxonomic classification of the species Anabaenopsis elenkinii.</title>
        <authorList>
            <person name="Delbaje E."/>
            <person name="Andreote A.P.D."/>
            <person name="Pellegrinetti T.A."/>
            <person name="Cruz R.B."/>
            <person name="Branco L.H.Z."/>
            <person name="Fiore M.F."/>
        </authorList>
    </citation>
    <scope>NUCLEOTIDE SEQUENCE [LARGE SCALE GENOMIC DNA]</scope>
    <source>
        <strain evidence="2">CCIBt3563</strain>
    </source>
</reference>
<proteinExistence type="predicted"/>
<gene>
    <name evidence="1" type="ORF">IM676_16410</name>
</gene>
<dbReference type="RefSeq" id="WP_200987881.1">
    <property type="nucleotide sequence ID" value="NZ_CP063311.1"/>
</dbReference>
<organism evidence="1 2">
    <name type="scientific">Anabaenopsis elenkinii CCIBt3563</name>
    <dbReference type="NCBI Taxonomy" id="2779889"/>
    <lineage>
        <taxon>Bacteria</taxon>
        <taxon>Bacillati</taxon>
        <taxon>Cyanobacteriota</taxon>
        <taxon>Cyanophyceae</taxon>
        <taxon>Nostocales</taxon>
        <taxon>Nodulariaceae</taxon>
        <taxon>Anabaenopsis</taxon>
    </lineage>
</organism>
<sequence>MISNATIQKKASKAAVEQAISDSDRLAVGSMIPINPWKASKTQTS</sequence>
<dbReference type="KEGG" id="aee:IM676_16410"/>
<dbReference type="AlphaFoldDB" id="A0A7S6RC62"/>
<keyword evidence="2" id="KW-1185">Reference proteome</keyword>
<protein>
    <submittedName>
        <fullName evidence="1">Uncharacterized protein</fullName>
    </submittedName>
</protein>
<name>A0A7S6RC62_9CYAN</name>
<evidence type="ECO:0000313" key="2">
    <source>
        <dbReference type="Proteomes" id="UP000593846"/>
    </source>
</evidence>
<accession>A0A7S6RC62</accession>
<evidence type="ECO:0000313" key="1">
    <source>
        <dbReference type="EMBL" id="QOV22249.1"/>
    </source>
</evidence>
<dbReference type="Proteomes" id="UP000593846">
    <property type="component" value="Chromosome"/>
</dbReference>
<dbReference type="EMBL" id="CP063311">
    <property type="protein sequence ID" value="QOV22249.1"/>
    <property type="molecule type" value="Genomic_DNA"/>
</dbReference>